<accession>A0A0D2PI78</accession>
<sequence length="251" mass="27650">MENSNRNQEENLGNAYNGSANPAQTRETRMTMFQNARDLEIDGGEFTMTGGDEYQGSPVGGYRPRPQLENTYLSSFEGVQGVRIRGGTFRAVAGDIIHASPTPTMMRSATTDGSRNFTPMFSPVNNRGARGVPRGRYGDNSSSFPGRGNTLGAAPVDIAHQYGPPPGHGAGPTYRPDGRAAPRSRQYNERTRTILQNYSVWSSENNRIIHQLPLTDDLEDEEVDEQSSPPTTMLEIDPSEEPRNVHRSNTF</sequence>
<feature type="compositionally biased region" description="Acidic residues" evidence="1">
    <location>
        <begin position="216"/>
        <end position="225"/>
    </location>
</feature>
<dbReference type="AlphaFoldDB" id="A0A0D2PI78"/>
<protein>
    <submittedName>
        <fullName evidence="2">Uncharacterized protein</fullName>
    </submittedName>
</protein>
<gene>
    <name evidence="2" type="ORF">HYPSUDRAFT_78655</name>
</gene>
<evidence type="ECO:0000313" key="2">
    <source>
        <dbReference type="EMBL" id="KJA19715.1"/>
    </source>
</evidence>
<evidence type="ECO:0000313" key="3">
    <source>
        <dbReference type="Proteomes" id="UP000054270"/>
    </source>
</evidence>
<keyword evidence="3" id="KW-1185">Reference proteome</keyword>
<feature type="region of interest" description="Disordered" evidence="1">
    <location>
        <begin position="1"/>
        <end position="23"/>
    </location>
</feature>
<feature type="region of interest" description="Disordered" evidence="1">
    <location>
        <begin position="213"/>
        <end position="251"/>
    </location>
</feature>
<evidence type="ECO:0000256" key="1">
    <source>
        <dbReference type="SAM" id="MobiDB-lite"/>
    </source>
</evidence>
<organism evidence="2 3">
    <name type="scientific">Hypholoma sublateritium (strain FD-334 SS-4)</name>
    <dbReference type="NCBI Taxonomy" id="945553"/>
    <lineage>
        <taxon>Eukaryota</taxon>
        <taxon>Fungi</taxon>
        <taxon>Dikarya</taxon>
        <taxon>Basidiomycota</taxon>
        <taxon>Agaricomycotina</taxon>
        <taxon>Agaricomycetes</taxon>
        <taxon>Agaricomycetidae</taxon>
        <taxon>Agaricales</taxon>
        <taxon>Agaricineae</taxon>
        <taxon>Strophariaceae</taxon>
        <taxon>Hypholoma</taxon>
    </lineage>
</organism>
<proteinExistence type="predicted"/>
<feature type="region of interest" description="Disordered" evidence="1">
    <location>
        <begin position="114"/>
        <end position="191"/>
    </location>
</feature>
<dbReference type="Proteomes" id="UP000054270">
    <property type="component" value="Unassembled WGS sequence"/>
</dbReference>
<feature type="compositionally biased region" description="Polar residues" evidence="1">
    <location>
        <begin position="114"/>
        <end position="125"/>
    </location>
</feature>
<reference evidence="3" key="1">
    <citation type="submission" date="2014-04" db="EMBL/GenBank/DDBJ databases">
        <title>Evolutionary Origins and Diversification of the Mycorrhizal Mutualists.</title>
        <authorList>
            <consortium name="DOE Joint Genome Institute"/>
            <consortium name="Mycorrhizal Genomics Consortium"/>
            <person name="Kohler A."/>
            <person name="Kuo A."/>
            <person name="Nagy L.G."/>
            <person name="Floudas D."/>
            <person name="Copeland A."/>
            <person name="Barry K.W."/>
            <person name="Cichocki N."/>
            <person name="Veneault-Fourrey C."/>
            <person name="LaButti K."/>
            <person name="Lindquist E.A."/>
            <person name="Lipzen A."/>
            <person name="Lundell T."/>
            <person name="Morin E."/>
            <person name="Murat C."/>
            <person name="Riley R."/>
            <person name="Ohm R."/>
            <person name="Sun H."/>
            <person name="Tunlid A."/>
            <person name="Henrissat B."/>
            <person name="Grigoriev I.V."/>
            <person name="Hibbett D.S."/>
            <person name="Martin F."/>
        </authorList>
    </citation>
    <scope>NUCLEOTIDE SEQUENCE [LARGE SCALE GENOMIC DNA]</scope>
    <source>
        <strain evidence="3">FD-334 SS-4</strain>
    </source>
</reference>
<dbReference type="EMBL" id="KN817574">
    <property type="protein sequence ID" value="KJA19715.1"/>
    <property type="molecule type" value="Genomic_DNA"/>
</dbReference>
<feature type="compositionally biased region" description="Basic and acidic residues" evidence="1">
    <location>
        <begin position="176"/>
        <end position="191"/>
    </location>
</feature>
<name>A0A0D2PI78_HYPSF</name>